<proteinExistence type="predicted"/>
<dbReference type="EMBL" id="CM007647">
    <property type="protein sequence ID" value="ONM08509.1"/>
    <property type="molecule type" value="Genomic_DNA"/>
</dbReference>
<organism evidence="1">
    <name type="scientific">Zea mays</name>
    <name type="common">Maize</name>
    <dbReference type="NCBI Taxonomy" id="4577"/>
    <lineage>
        <taxon>Eukaryota</taxon>
        <taxon>Viridiplantae</taxon>
        <taxon>Streptophyta</taxon>
        <taxon>Embryophyta</taxon>
        <taxon>Tracheophyta</taxon>
        <taxon>Spermatophyta</taxon>
        <taxon>Magnoliopsida</taxon>
        <taxon>Liliopsida</taxon>
        <taxon>Poales</taxon>
        <taxon>Poaceae</taxon>
        <taxon>PACMAD clade</taxon>
        <taxon>Panicoideae</taxon>
        <taxon>Andropogonodae</taxon>
        <taxon>Andropogoneae</taxon>
        <taxon>Tripsacinae</taxon>
        <taxon>Zea</taxon>
    </lineage>
</organism>
<protein>
    <submittedName>
        <fullName evidence="1">Uncharacterized protein</fullName>
    </submittedName>
</protein>
<dbReference type="EMBL" id="CM007647">
    <property type="protein sequence ID" value="ONM08500.1"/>
    <property type="molecule type" value="Genomic_DNA"/>
</dbReference>
<gene>
    <name evidence="1" type="ORF">ZEAMMB73_Zm00001d033732</name>
</gene>
<name>A0A1D6L1X0_MAIZE</name>
<accession>A0A1D6L1X0</accession>
<dbReference type="EMBL" id="CM007647">
    <property type="protein sequence ID" value="ONM08503.1"/>
    <property type="molecule type" value="Genomic_DNA"/>
</dbReference>
<evidence type="ECO:0000313" key="1">
    <source>
        <dbReference type="EMBL" id="ONM08503.1"/>
    </source>
</evidence>
<reference evidence="1" key="1">
    <citation type="submission" date="2015-12" db="EMBL/GenBank/DDBJ databases">
        <title>Update maize B73 reference genome by single molecule sequencing technologies.</title>
        <authorList>
            <consortium name="Maize Genome Sequencing Project"/>
            <person name="Ware D."/>
        </authorList>
    </citation>
    <scope>NUCLEOTIDE SEQUENCE [LARGE SCALE GENOMIC DNA]</scope>
    <source>
        <tissue evidence="1">Seedling</tissue>
    </source>
</reference>
<sequence>MSSHMTYFVVGFIIKWRVAILSLATTCACQLCLATFNEGLCWCCDKDTCQEQYGCR</sequence>
<dbReference type="AlphaFoldDB" id="A0A1D6L1X0"/>